<dbReference type="EMBL" id="CP107006">
    <property type="protein sequence ID" value="UYQ95545.1"/>
    <property type="molecule type" value="Genomic_DNA"/>
</dbReference>
<dbReference type="PROSITE" id="PS51257">
    <property type="entry name" value="PROKAR_LIPOPROTEIN"/>
    <property type="match status" value="1"/>
</dbReference>
<keyword evidence="8" id="KW-1185">Reference proteome</keyword>
<evidence type="ECO:0000256" key="4">
    <source>
        <dbReference type="ARBA" id="ARBA00023295"/>
    </source>
</evidence>
<name>A0ABY6J7T4_9BACT</name>
<dbReference type="GO" id="GO:0016787">
    <property type="term" value="F:hydrolase activity"/>
    <property type="evidence" value="ECO:0007669"/>
    <property type="project" value="UniProtKB-KW"/>
</dbReference>
<comment type="similarity">
    <text evidence="2 5">Belongs to the glycosyl hydrolase 43 family.</text>
</comment>
<evidence type="ECO:0000256" key="2">
    <source>
        <dbReference type="ARBA" id="ARBA00009865"/>
    </source>
</evidence>
<evidence type="ECO:0000256" key="3">
    <source>
        <dbReference type="ARBA" id="ARBA00022801"/>
    </source>
</evidence>
<organism evidence="7 8">
    <name type="scientific">Chitinophaga horti</name>
    <dbReference type="NCBI Taxonomy" id="2920382"/>
    <lineage>
        <taxon>Bacteria</taxon>
        <taxon>Pseudomonadati</taxon>
        <taxon>Bacteroidota</taxon>
        <taxon>Chitinophagia</taxon>
        <taxon>Chitinophagales</taxon>
        <taxon>Chitinophagaceae</taxon>
        <taxon>Chitinophaga</taxon>
    </lineage>
</organism>
<gene>
    <name evidence="7" type="ORF">MKQ68_10575</name>
</gene>
<dbReference type="RefSeq" id="WP_264283267.1">
    <property type="nucleotide sequence ID" value="NZ_CP107006.1"/>
</dbReference>
<protein>
    <submittedName>
        <fullName evidence="7">Glycoside hydrolase family 43 protein</fullName>
    </submittedName>
</protein>
<evidence type="ECO:0000256" key="5">
    <source>
        <dbReference type="RuleBase" id="RU361187"/>
    </source>
</evidence>
<evidence type="ECO:0000256" key="6">
    <source>
        <dbReference type="SAM" id="SignalP"/>
    </source>
</evidence>
<dbReference type="InterPro" id="IPR050727">
    <property type="entry name" value="GH43_arabinanases"/>
</dbReference>
<accession>A0ABY6J7T4</accession>
<keyword evidence="4 5" id="KW-0326">Glycosidase</keyword>
<dbReference type="Pfam" id="PF04616">
    <property type="entry name" value="Glyco_hydro_43"/>
    <property type="match status" value="1"/>
</dbReference>
<dbReference type="Gene3D" id="2.115.10.20">
    <property type="entry name" value="Glycosyl hydrolase domain, family 43"/>
    <property type="match status" value="1"/>
</dbReference>
<evidence type="ECO:0000313" key="8">
    <source>
        <dbReference type="Proteomes" id="UP001162741"/>
    </source>
</evidence>
<proteinExistence type="inferred from homology"/>
<keyword evidence="3 5" id="KW-0378">Hydrolase</keyword>
<dbReference type="PANTHER" id="PTHR43301:SF3">
    <property type="entry name" value="ARABINAN ENDO-1,5-ALPHA-L-ARABINOSIDASE A-RELATED"/>
    <property type="match status" value="1"/>
</dbReference>
<feature type="signal peptide" evidence="6">
    <location>
        <begin position="1"/>
        <end position="21"/>
    </location>
</feature>
<dbReference type="Proteomes" id="UP001162741">
    <property type="component" value="Chromosome"/>
</dbReference>
<dbReference type="CDD" id="cd08983">
    <property type="entry name" value="GH43_Bt3655-like"/>
    <property type="match status" value="1"/>
</dbReference>
<keyword evidence="6" id="KW-0732">Signal</keyword>
<reference evidence="7" key="1">
    <citation type="submission" date="2022-10" db="EMBL/GenBank/DDBJ databases">
        <title>Chitinophaga sp. nov., isolated from soil.</title>
        <authorList>
            <person name="Jeon C.O."/>
        </authorList>
    </citation>
    <scope>NUCLEOTIDE SEQUENCE</scope>
    <source>
        <strain evidence="7">R8</strain>
    </source>
</reference>
<comment type="pathway">
    <text evidence="1">Glycan metabolism; L-arabinan degradation.</text>
</comment>
<dbReference type="SUPFAM" id="SSF75005">
    <property type="entry name" value="Arabinanase/levansucrase/invertase"/>
    <property type="match status" value="1"/>
</dbReference>
<evidence type="ECO:0000313" key="7">
    <source>
        <dbReference type="EMBL" id="UYQ95545.1"/>
    </source>
</evidence>
<sequence>MRILVLYSCLILLLTSCGRQAYVFTSFHEPANEGLRMLYSYDGRRWSDLDTVLLRPSVGVQQVMRDPSMVQGPDGTFHLVWTSSWRQDKGFGYASSKDLVHWSTPRWIPAMQSEAAVNVWAPELFYDEATARYLIVWASCIPGRFEKGQEDDSNNHRLYYTATSDFQSFTPPTLFLDPGFSVIDAVIVPRAVNDYVLVLKDNTRPERNLKVAFGETATGPWKQVSAPFTAQFTEGPSVVRLQDHWLIYFDAYQTKTYEAVQTKDFIHFEKSAVQVPADHKHGTIVPVKRKVIKSLLKHFEKT</sequence>
<evidence type="ECO:0000256" key="1">
    <source>
        <dbReference type="ARBA" id="ARBA00004834"/>
    </source>
</evidence>
<dbReference type="InterPro" id="IPR006710">
    <property type="entry name" value="Glyco_hydro_43"/>
</dbReference>
<dbReference type="PANTHER" id="PTHR43301">
    <property type="entry name" value="ARABINAN ENDO-1,5-ALPHA-L-ARABINOSIDASE"/>
    <property type="match status" value="1"/>
</dbReference>
<dbReference type="InterPro" id="IPR023296">
    <property type="entry name" value="Glyco_hydro_beta-prop_sf"/>
</dbReference>
<feature type="chain" id="PRO_5047469743" evidence="6">
    <location>
        <begin position="22"/>
        <end position="302"/>
    </location>
</feature>